<keyword evidence="6" id="KW-0067">ATP-binding</keyword>
<dbReference type="Gene3D" id="3.40.50.880">
    <property type="match status" value="1"/>
</dbReference>
<dbReference type="Pfam" id="PF13507">
    <property type="entry name" value="GATase_5"/>
    <property type="match status" value="1"/>
</dbReference>
<evidence type="ECO:0000256" key="2">
    <source>
        <dbReference type="ARBA" id="ARBA00022598"/>
    </source>
</evidence>
<dbReference type="RefSeq" id="WP_221252310.1">
    <property type="nucleotide sequence ID" value="NZ_AP024355.1"/>
</dbReference>
<reference evidence="8 9" key="1">
    <citation type="journal article" date="2016" name="C (Basel)">
        <title>Selective Growth of and Electricity Production by Marine Exoelectrogenic Bacteria in Self-Aggregated Hydrogel of Microbially Reduced Graphene Oxide.</title>
        <authorList>
            <person name="Yoshida N."/>
            <person name="Goto Y."/>
            <person name="Miyata Y."/>
        </authorList>
    </citation>
    <scope>NUCLEOTIDE SEQUENCE [LARGE SCALE GENOMIC DNA]</scope>
    <source>
        <strain evidence="8 9">NIT-T3</strain>
    </source>
</reference>
<keyword evidence="3" id="KW-0547">Nucleotide-binding</keyword>
<keyword evidence="7" id="KW-0315">Glutamine amidotransferase</keyword>
<keyword evidence="9" id="KW-1185">Reference proteome</keyword>
<dbReference type="InterPro" id="IPR010075">
    <property type="entry name" value="PRibForGlyAmidine_synth_PurQ"/>
</dbReference>
<reference evidence="8 9" key="2">
    <citation type="journal article" date="2021" name="Int. J. Syst. Evol. Microbiol.">
        <title>Isolation and Polyphasic Characterization of Desulfuromonas versatilis sp. Nov., an Electrogenic Bacteria Capable of Versatile Metabolism Isolated from a Graphene Oxide-Reducing Enrichment Culture.</title>
        <authorList>
            <person name="Xie L."/>
            <person name="Yoshida N."/>
            <person name="Ishii S."/>
            <person name="Meng L."/>
        </authorList>
    </citation>
    <scope>NUCLEOTIDE SEQUENCE [LARGE SCALE GENOMIC DNA]</scope>
    <source>
        <strain evidence="8 9">NIT-T3</strain>
    </source>
</reference>
<dbReference type="Proteomes" id="UP001319827">
    <property type="component" value="Chromosome"/>
</dbReference>
<evidence type="ECO:0000256" key="4">
    <source>
        <dbReference type="ARBA" id="ARBA00022755"/>
    </source>
</evidence>
<dbReference type="SUPFAM" id="SSF52317">
    <property type="entry name" value="Class I glutamine amidotransferase-like"/>
    <property type="match status" value="1"/>
</dbReference>
<evidence type="ECO:0000256" key="7">
    <source>
        <dbReference type="ARBA" id="ARBA00022962"/>
    </source>
</evidence>
<proteinExistence type="predicted"/>
<dbReference type="PANTHER" id="PTHR10099">
    <property type="entry name" value="PHOSPHORIBOSYLFORMYLGLYCINAMIDINE SYNTHASE"/>
    <property type="match status" value="1"/>
</dbReference>
<evidence type="ECO:0000313" key="8">
    <source>
        <dbReference type="EMBL" id="BCR04865.1"/>
    </source>
</evidence>
<dbReference type="PROSITE" id="PS51273">
    <property type="entry name" value="GATASE_TYPE_1"/>
    <property type="match status" value="1"/>
</dbReference>
<dbReference type="PANTHER" id="PTHR10099:SF1">
    <property type="entry name" value="PHOSPHORIBOSYLFORMYLGLYCINAMIDINE SYNTHASE"/>
    <property type="match status" value="1"/>
</dbReference>
<sequence>MSKQVKAIVIAGNGTNCEREVANACRLAGAEVADIVHVAELLAGRVRLDDYHFLNLAGGFLDGDDLGSAKAGANRLLHAPVKGSQEHLSDQLQRFVEDGKLVMGVCNGFQLMVKMGLLPALGGEHRKQSTTLTFNEGGRFEDRWAYLKVDPQSPCIFTKGLEGVYLPIRHGEGKFVADSAATLKALEDKHLTAVKYSDAAYQAPTMDYPLNPNGSQNAIAGICDESGRLFGLMPHPEAYVHRTHHPRWTREDDLPEEGMGLWLYQNAVRFVRENLL</sequence>
<dbReference type="SMART" id="SM01211">
    <property type="entry name" value="GATase_5"/>
    <property type="match status" value="1"/>
</dbReference>
<keyword evidence="5" id="KW-0378">Hydrolase</keyword>
<evidence type="ECO:0000313" key="9">
    <source>
        <dbReference type="Proteomes" id="UP001319827"/>
    </source>
</evidence>
<accession>A0ABM8HSI4</accession>
<evidence type="ECO:0000256" key="5">
    <source>
        <dbReference type="ARBA" id="ARBA00022801"/>
    </source>
</evidence>
<dbReference type="InterPro" id="IPR029062">
    <property type="entry name" value="Class_I_gatase-like"/>
</dbReference>
<dbReference type="PIRSF" id="PIRSF001586">
    <property type="entry name" value="FGAM_synth_I"/>
    <property type="match status" value="1"/>
</dbReference>
<evidence type="ECO:0000256" key="1">
    <source>
        <dbReference type="ARBA" id="ARBA00022490"/>
    </source>
</evidence>
<organism evidence="8 9">
    <name type="scientific">Desulfuromonas versatilis</name>
    <dbReference type="NCBI Taxonomy" id="2802975"/>
    <lineage>
        <taxon>Bacteria</taxon>
        <taxon>Pseudomonadati</taxon>
        <taxon>Thermodesulfobacteriota</taxon>
        <taxon>Desulfuromonadia</taxon>
        <taxon>Desulfuromonadales</taxon>
        <taxon>Desulfuromonadaceae</taxon>
        <taxon>Desulfuromonas</taxon>
    </lineage>
</organism>
<evidence type="ECO:0000256" key="6">
    <source>
        <dbReference type="ARBA" id="ARBA00022840"/>
    </source>
</evidence>
<keyword evidence="2" id="KW-0436">Ligase</keyword>
<gene>
    <name evidence="8" type="primary">purQ</name>
    <name evidence="8" type="ORF">DESUT3_19340</name>
</gene>
<keyword evidence="1" id="KW-0963">Cytoplasm</keyword>
<name>A0ABM8HSI4_9BACT</name>
<dbReference type="EMBL" id="AP024355">
    <property type="protein sequence ID" value="BCR04865.1"/>
    <property type="molecule type" value="Genomic_DNA"/>
</dbReference>
<evidence type="ECO:0000256" key="3">
    <source>
        <dbReference type="ARBA" id="ARBA00022741"/>
    </source>
</evidence>
<keyword evidence="4" id="KW-0658">Purine biosynthesis</keyword>
<protein>
    <submittedName>
        <fullName evidence="8">Phosphoribosylformylglycinamidine synthase</fullName>
    </submittedName>
</protein>